<keyword evidence="2" id="KW-0479">Metal-binding</keyword>
<feature type="signal peptide" evidence="5">
    <location>
        <begin position="1"/>
        <end position="25"/>
    </location>
</feature>
<evidence type="ECO:0000313" key="7">
    <source>
        <dbReference type="EMBL" id="MBS2210282.1"/>
    </source>
</evidence>
<dbReference type="InterPro" id="IPR050738">
    <property type="entry name" value="Sulfatase"/>
</dbReference>
<feature type="chain" id="PRO_5047057727" evidence="5">
    <location>
        <begin position="26"/>
        <end position="470"/>
    </location>
</feature>
<evidence type="ECO:0000256" key="5">
    <source>
        <dbReference type="SAM" id="SignalP"/>
    </source>
</evidence>
<organism evidence="7 8">
    <name type="scientific">Carboxylicivirga mesophila</name>
    <dbReference type="NCBI Taxonomy" id="1166478"/>
    <lineage>
        <taxon>Bacteria</taxon>
        <taxon>Pseudomonadati</taxon>
        <taxon>Bacteroidota</taxon>
        <taxon>Bacteroidia</taxon>
        <taxon>Marinilabiliales</taxon>
        <taxon>Marinilabiliaceae</taxon>
        <taxon>Carboxylicivirga</taxon>
    </lineage>
</organism>
<evidence type="ECO:0000256" key="4">
    <source>
        <dbReference type="ARBA" id="ARBA00022837"/>
    </source>
</evidence>
<gene>
    <name evidence="7" type="ORF">KEM09_02665</name>
</gene>
<sequence length="470" mass="52443">MSKQLKLLQLLLLLLVSQGFLMLYAAAPEQASKTPNVIIIYADDMGFGDVGYNGSENISTPNIDKLAGQSVIFNQGYVSASVCAPSRAGLLTGQYQQRFGLGENCSASGWPHSPISQGSGIPDDQVLASELLKEKGYTTAMVGKWHLGVAESKRPNQKGFDYYYGFLNGSHSYYKSALEMGDKKGIWPLFDDNTPVTFDGYLTEVFTDKAVQFIEKVGEEPFFLYLAYNAVHHPWEVPDKYIERLQDIELPNRRKFAAMVLALDDGVGEIMKALEEQGIAENTVVVFISDNGSPKGQAKGSTPGDYMSSTGGLRGWKGDTYEGGIRVPFLIKWPGILQPGTYNKPVINLDILPTIASHLDLGTDNDFDGVNLLPFLTGKEDGMPHDILYWRRDDDYAIRKGDWKLCWNDRGMKDTDAAELFNLADDPREQHNLAAQFPELAKELQRIFDEWDSQLPDSKWWGAPKNRIRK</sequence>
<comment type="caution">
    <text evidence="7">The sequence shown here is derived from an EMBL/GenBank/DDBJ whole genome shotgun (WGS) entry which is preliminary data.</text>
</comment>
<dbReference type="Gene3D" id="3.30.1120.10">
    <property type="match status" value="1"/>
</dbReference>
<dbReference type="EMBL" id="JAGUCN010000002">
    <property type="protein sequence ID" value="MBS2210282.1"/>
    <property type="molecule type" value="Genomic_DNA"/>
</dbReference>
<evidence type="ECO:0000256" key="3">
    <source>
        <dbReference type="ARBA" id="ARBA00022801"/>
    </source>
</evidence>
<dbReference type="Proteomes" id="UP000721861">
    <property type="component" value="Unassembled WGS sequence"/>
</dbReference>
<feature type="domain" description="Sulfatase N-terminal" evidence="6">
    <location>
        <begin position="35"/>
        <end position="360"/>
    </location>
</feature>
<dbReference type="SUPFAM" id="SSF53649">
    <property type="entry name" value="Alkaline phosphatase-like"/>
    <property type="match status" value="1"/>
</dbReference>
<keyword evidence="5" id="KW-0732">Signal</keyword>
<dbReference type="InterPro" id="IPR000917">
    <property type="entry name" value="Sulfatase_N"/>
</dbReference>
<comment type="similarity">
    <text evidence="1">Belongs to the sulfatase family.</text>
</comment>
<evidence type="ECO:0000259" key="6">
    <source>
        <dbReference type="Pfam" id="PF00884"/>
    </source>
</evidence>
<dbReference type="Pfam" id="PF00884">
    <property type="entry name" value="Sulfatase"/>
    <property type="match status" value="1"/>
</dbReference>
<evidence type="ECO:0000313" key="8">
    <source>
        <dbReference type="Proteomes" id="UP000721861"/>
    </source>
</evidence>
<reference evidence="7 8" key="1">
    <citation type="journal article" date="2014" name="Int. J. Syst. Evol. Microbiol.">
        <title>Carboxylicivirga gen. nov. in the family Marinilabiliaceae with two novel species, Carboxylicivirga mesophila sp. nov. and Carboxylicivirga taeanensis sp. nov., and reclassification of Cytophaga fermentans as Saccharicrinis fermentans gen. nov., comb. nov.</title>
        <authorList>
            <person name="Yang S.H."/>
            <person name="Seo H.S."/>
            <person name="Woo J.H."/>
            <person name="Oh H.M."/>
            <person name="Jang H."/>
            <person name="Lee J.H."/>
            <person name="Kim S.J."/>
            <person name="Kwon K.K."/>
        </authorList>
    </citation>
    <scope>NUCLEOTIDE SEQUENCE [LARGE SCALE GENOMIC DNA]</scope>
    <source>
        <strain evidence="7 8">JCM 18290</strain>
    </source>
</reference>
<accession>A0ABS5K5U8</accession>
<dbReference type="Gene3D" id="3.40.720.10">
    <property type="entry name" value="Alkaline Phosphatase, subunit A"/>
    <property type="match status" value="1"/>
</dbReference>
<dbReference type="PROSITE" id="PS00149">
    <property type="entry name" value="SULFATASE_2"/>
    <property type="match status" value="1"/>
</dbReference>
<dbReference type="InterPro" id="IPR017850">
    <property type="entry name" value="Alkaline_phosphatase_core_sf"/>
</dbReference>
<protein>
    <submittedName>
        <fullName evidence="7">Sulfatase-like hydrolase/transferase</fullName>
    </submittedName>
</protein>
<dbReference type="RefSeq" id="WP_212225112.1">
    <property type="nucleotide sequence ID" value="NZ_JAGUCN010000002.1"/>
</dbReference>
<dbReference type="PANTHER" id="PTHR42693:SF53">
    <property type="entry name" value="ENDO-4-O-SULFATASE"/>
    <property type="match status" value="1"/>
</dbReference>
<dbReference type="PROSITE" id="PS00523">
    <property type="entry name" value="SULFATASE_1"/>
    <property type="match status" value="1"/>
</dbReference>
<dbReference type="InterPro" id="IPR024607">
    <property type="entry name" value="Sulfatase_CS"/>
</dbReference>
<evidence type="ECO:0000256" key="2">
    <source>
        <dbReference type="ARBA" id="ARBA00022723"/>
    </source>
</evidence>
<evidence type="ECO:0000256" key="1">
    <source>
        <dbReference type="ARBA" id="ARBA00008779"/>
    </source>
</evidence>
<name>A0ABS5K5U8_9BACT</name>
<dbReference type="PANTHER" id="PTHR42693">
    <property type="entry name" value="ARYLSULFATASE FAMILY MEMBER"/>
    <property type="match status" value="1"/>
</dbReference>
<keyword evidence="4" id="KW-0106">Calcium</keyword>
<proteinExistence type="inferred from homology"/>
<keyword evidence="3" id="KW-0378">Hydrolase</keyword>
<keyword evidence="8" id="KW-1185">Reference proteome</keyword>